<accession>A0ABS3J933</accession>
<dbReference type="InterPro" id="IPR011991">
    <property type="entry name" value="ArsR-like_HTH"/>
</dbReference>
<evidence type="ECO:0000313" key="6">
    <source>
        <dbReference type="EMBL" id="MBO0906179.1"/>
    </source>
</evidence>
<dbReference type="EMBL" id="JAFMPY010000033">
    <property type="protein sequence ID" value="MBO0906179.1"/>
    <property type="molecule type" value="Genomic_DNA"/>
</dbReference>
<evidence type="ECO:0000313" key="7">
    <source>
        <dbReference type="Proteomes" id="UP000664288"/>
    </source>
</evidence>
<dbReference type="PANTHER" id="PTHR33164:SF99">
    <property type="entry name" value="MARR FAMILY REGULATORY PROTEIN"/>
    <property type="match status" value="1"/>
</dbReference>
<organism evidence="6 7">
    <name type="scientific">Jiella sonneratiae</name>
    <dbReference type="NCBI Taxonomy" id="2816856"/>
    <lineage>
        <taxon>Bacteria</taxon>
        <taxon>Pseudomonadati</taxon>
        <taxon>Pseudomonadota</taxon>
        <taxon>Alphaproteobacteria</taxon>
        <taxon>Hyphomicrobiales</taxon>
        <taxon>Aurantimonadaceae</taxon>
        <taxon>Jiella</taxon>
    </lineage>
</organism>
<dbReference type="SMART" id="SM00347">
    <property type="entry name" value="HTH_MARR"/>
    <property type="match status" value="1"/>
</dbReference>
<dbReference type="InterPro" id="IPR036388">
    <property type="entry name" value="WH-like_DNA-bd_sf"/>
</dbReference>
<keyword evidence="7" id="KW-1185">Reference proteome</keyword>
<dbReference type="SUPFAM" id="SSF46785">
    <property type="entry name" value="Winged helix' DNA-binding domain"/>
    <property type="match status" value="1"/>
</dbReference>
<dbReference type="RefSeq" id="WP_207352812.1">
    <property type="nucleotide sequence ID" value="NZ_JAFMPY010000033.1"/>
</dbReference>
<protein>
    <submittedName>
        <fullName evidence="6">MarR family transcriptional regulator</fullName>
    </submittedName>
</protein>
<reference evidence="6 7" key="1">
    <citation type="submission" date="2021-03" db="EMBL/GenBank/DDBJ databases">
        <title>Whole genome sequence of Jiella sp. MQZ13P-4.</title>
        <authorList>
            <person name="Tuo L."/>
        </authorList>
    </citation>
    <scope>NUCLEOTIDE SEQUENCE [LARGE SCALE GENOMIC DNA]</scope>
    <source>
        <strain evidence="6 7">MQZ13P-4</strain>
    </source>
</reference>
<feature type="region of interest" description="Disordered" evidence="4">
    <location>
        <begin position="140"/>
        <end position="161"/>
    </location>
</feature>
<comment type="caution">
    <text evidence="6">The sequence shown here is derived from an EMBL/GenBank/DDBJ whole genome shotgun (WGS) entry which is preliminary data.</text>
</comment>
<sequence>MNALHRLHASVMAEVIPHLARFLKGQELPVQHLVAMFKILVDGPQSVAAIATEVGLTQTAASRMVDKMVRAGLVDRTENPDDRRRKRLTLTKKGETLLEELPVVTIRVYEDILSALPGDVIADLSAPLAALCRALPEPPRPLRAARDDAVPAMASGGVGDR</sequence>
<dbReference type="Pfam" id="PF01047">
    <property type="entry name" value="MarR"/>
    <property type="match status" value="1"/>
</dbReference>
<dbReference type="Gene3D" id="1.10.10.10">
    <property type="entry name" value="Winged helix-like DNA-binding domain superfamily/Winged helix DNA-binding domain"/>
    <property type="match status" value="1"/>
</dbReference>
<dbReference type="PRINTS" id="PR00598">
    <property type="entry name" value="HTHMARR"/>
</dbReference>
<name>A0ABS3J933_9HYPH</name>
<keyword evidence="2" id="KW-0238">DNA-binding</keyword>
<evidence type="ECO:0000256" key="4">
    <source>
        <dbReference type="SAM" id="MobiDB-lite"/>
    </source>
</evidence>
<dbReference type="PROSITE" id="PS50995">
    <property type="entry name" value="HTH_MARR_2"/>
    <property type="match status" value="1"/>
</dbReference>
<dbReference type="PROSITE" id="PS01117">
    <property type="entry name" value="HTH_MARR_1"/>
    <property type="match status" value="1"/>
</dbReference>
<gene>
    <name evidence="6" type="ORF">J1C47_21225</name>
</gene>
<dbReference type="InterPro" id="IPR039422">
    <property type="entry name" value="MarR/SlyA-like"/>
</dbReference>
<dbReference type="CDD" id="cd00090">
    <property type="entry name" value="HTH_ARSR"/>
    <property type="match status" value="1"/>
</dbReference>
<proteinExistence type="predicted"/>
<evidence type="ECO:0000259" key="5">
    <source>
        <dbReference type="PROSITE" id="PS50995"/>
    </source>
</evidence>
<dbReference type="InterPro" id="IPR023187">
    <property type="entry name" value="Tscrpt_reg_MarR-type_CS"/>
</dbReference>
<dbReference type="PANTHER" id="PTHR33164">
    <property type="entry name" value="TRANSCRIPTIONAL REGULATOR, MARR FAMILY"/>
    <property type="match status" value="1"/>
</dbReference>
<keyword evidence="1" id="KW-0805">Transcription regulation</keyword>
<evidence type="ECO:0000256" key="2">
    <source>
        <dbReference type="ARBA" id="ARBA00023125"/>
    </source>
</evidence>
<dbReference type="InterPro" id="IPR000835">
    <property type="entry name" value="HTH_MarR-typ"/>
</dbReference>
<evidence type="ECO:0000256" key="1">
    <source>
        <dbReference type="ARBA" id="ARBA00023015"/>
    </source>
</evidence>
<dbReference type="InterPro" id="IPR036390">
    <property type="entry name" value="WH_DNA-bd_sf"/>
</dbReference>
<keyword evidence="3" id="KW-0804">Transcription</keyword>
<dbReference type="Proteomes" id="UP000664288">
    <property type="component" value="Unassembled WGS sequence"/>
</dbReference>
<feature type="domain" description="HTH marR-type" evidence="5">
    <location>
        <begin position="1"/>
        <end position="136"/>
    </location>
</feature>
<evidence type="ECO:0000256" key="3">
    <source>
        <dbReference type="ARBA" id="ARBA00023163"/>
    </source>
</evidence>